<dbReference type="InterPro" id="IPR001851">
    <property type="entry name" value="ABC_transp_permease"/>
</dbReference>
<accession>A0A926IC75</accession>
<keyword evidence="8" id="KW-1185">Reference proteome</keyword>
<feature type="transmembrane region" description="Helical" evidence="6">
    <location>
        <begin position="21"/>
        <end position="40"/>
    </location>
</feature>
<dbReference type="EMBL" id="JACRSY010000003">
    <property type="protein sequence ID" value="MBC8578422.1"/>
    <property type="molecule type" value="Genomic_DNA"/>
</dbReference>
<feature type="transmembrane region" description="Helical" evidence="6">
    <location>
        <begin position="114"/>
        <end position="136"/>
    </location>
</feature>
<evidence type="ECO:0000256" key="4">
    <source>
        <dbReference type="ARBA" id="ARBA00022989"/>
    </source>
</evidence>
<feature type="transmembrane region" description="Helical" evidence="6">
    <location>
        <begin position="148"/>
        <end position="168"/>
    </location>
</feature>
<keyword evidence="3 6" id="KW-0812">Transmembrane</keyword>
<feature type="transmembrane region" description="Helical" evidence="6">
    <location>
        <begin position="325"/>
        <end position="343"/>
    </location>
</feature>
<reference evidence="7" key="1">
    <citation type="submission" date="2020-08" db="EMBL/GenBank/DDBJ databases">
        <title>Genome public.</title>
        <authorList>
            <person name="Liu C."/>
            <person name="Sun Q."/>
        </authorList>
    </citation>
    <scope>NUCLEOTIDE SEQUENCE</scope>
    <source>
        <strain evidence="7">NSJ-12</strain>
    </source>
</reference>
<keyword evidence="4 6" id="KW-1133">Transmembrane helix</keyword>
<dbReference type="AlphaFoldDB" id="A0A926IC75"/>
<organism evidence="7 8">
    <name type="scientific">Zhenhengia yiwuensis</name>
    <dbReference type="NCBI Taxonomy" id="2763666"/>
    <lineage>
        <taxon>Bacteria</taxon>
        <taxon>Bacillati</taxon>
        <taxon>Bacillota</taxon>
        <taxon>Clostridia</taxon>
        <taxon>Lachnospirales</taxon>
        <taxon>Lachnospiraceae</taxon>
        <taxon>Zhenhengia</taxon>
    </lineage>
</organism>
<protein>
    <submittedName>
        <fullName evidence="7">ABC transporter permease</fullName>
    </submittedName>
</protein>
<evidence type="ECO:0000313" key="7">
    <source>
        <dbReference type="EMBL" id="MBC8578422.1"/>
    </source>
</evidence>
<feature type="transmembrane region" description="Helical" evidence="6">
    <location>
        <begin position="88"/>
        <end position="108"/>
    </location>
</feature>
<feature type="transmembrane region" description="Helical" evidence="6">
    <location>
        <begin position="60"/>
        <end position="81"/>
    </location>
</feature>
<dbReference type="GO" id="GO:0022857">
    <property type="term" value="F:transmembrane transporter activity"/>
    <property type="evidence" value="ECO:0007669"/>
    <property type="project" value="InterPro"/>
</dbReference>
<evidence type="ECO:0000256" key="5">
    <source>
        <dbReference type="ARBA" id="ARBA00023136"/>
    </source>
</evidence>
<gene>
    <name evidence="7" type="ORF">H8718_02600</name>
</gene>
<evidence type="ECO:0000256" key="6">
    <source>
        <dbReference type="SAM" id="Phobius"/>
    </source>
</evidence>
<name>A0A926IC75_9FIRM</name>
<proteinExistence type="predicted"/>
<comment type="caution">
    <text evidence="7">The sequence shown here is derived from an EMBL/GenBank/DDBJ whole genome shotgun (WGS) entry which is preliminary data.</text>
</comment>
<dbReference type="Proteomes" id="UP000655830">
    <property type="component" value="Unassembled WGS sequence"/>
</dbReference>
<dbReference type="GO" id="GO:0005886">
    <property type="term" value="C:plasma membrane"/>
    <property type="evidence" value="ECO:0007669"/>
    <property type="project" value="UniProtKB-SubCell"/>
</dbReference>
<dbReference type="Pfam" id="PF02653">
    <property type="entry name" value="BPD_transp_2"/>
    <property type="match status" value="1"/>
</dbReference>
<feature type="transmembrane region" description="Helical" evidence="6">
    <location>
        <begin position="188"/>
        <end position="213"/>
    </location>
</feature>
<feature type="transmembrane region" description="Helical" evidence="6">
    <location>
        <begin position="294"/>
        <end position="313"/>
    </location>
</feature>
<feature type="transmembrane region" description="Helical" evidence="6">
    <location>
        <begin position="242"/>
        <end position="262"/>
    </location>
</feature>
<dbReference type="PANTHER" id="PTHR47089:SF1">
    <property type="entry name" value="GUANOSINE ABC TRANSPORTER PERMEASE PROTEIN NUPP"/>
    <property type="match status" value="1"/>
</dbReference>
<feature type="transmembrane region" description="Helical" evidence="6">
    <location>
        <begin position="268"/>
        <end position="287"/>
    </location>
</feature>
<dbReference type="PANTHER" id="PTHR47089">
    <property type="entry name" value="ABC TRANSPORTER, PERMEASE PROTEIN"/>
    <property type="match status" value="1"/>
</dbReference>
<dbReference type="CDD" id="cd06580">
    <property type="entry name" value="TM_PBP1_transp_TpRbsC_like"/>
    <property type="match status" value="1"/>
</dbReference>
<evidence type="ECO:0000256" key="2">
    <source>
        <dbReference type="ARBA" id="ARBA00022475"/>
    </source>
</evidence>
<evidence type="ECO:0000313" key="8">
    <source>
        <dbReference type="Proteomes" id="UP000655830"/>
    </source>
</evidence>
<evidence type="ECO:0000256" key="1">
    <source>
        <dbReference type="ARBA" id="ARBA00004651"/>
    </source>
</evidence>
<sequence>MQIRVTKASNPSNKKKVFCTLVAIGLAMIITSVIIAVMGHNPLNVYYSMLEGCLGTSHRIKQTIITAIPLVVTAVGIGIAFRMKFWNIGAEGQILMGGCFATFVALYFKNLPAIVLLPTMILLSAIGGSIWALIPAILKAKFNTNETIVTLMMNYIALKWVVFLQYGPWKDPNAMGFPKIANFTDNAILPKLFGVHIGWIIALILVVVIYYFINHTKIGYEIQVLGESENTAKYAGMNVRKIILIAMMMSGAICGLTGMIQASAVNNTLTMDLTAGVGYTAIIIAWLSNLKTPWMVVVSILFAILTQGASYIQTVYQIPQAAAEVIQGIILFCILGSQFFINYKVHVKEVA</sequence>
<keyword evidence="2" id="KW-1003">Cell membrane</keyword>
<evidence type="ECO:0000256" key="3">
    <source>
        <dbReference type="ARBA" id="ARBA00022692"/>
    </source>
</evidence>
<keyword evidence="5 6" id="KW-0472">Membrane</keyword>
<dbReference type="RefSeq" id="WP_249331395.1">
    <property type="nucleotide sequence ID" value="NZ_JACRSY010000003.1"/>
</dbReference>
<comment type="subcellular location">
    <subcellularLocation>
        <location evidence="1">Cell membrane</location>
        <topology evidence="1">Multi-pass membrane protein</topology>
    </subcellularLocation>
</comment>